<comment type="caution">
    <text evidence="4">The sequence shown here is derived from an EMBL/GenBank/DDBJ whole genome shotgun (WGS) entry which is preliminary data.</text>
</comment>
<organism evidence="4 5">
    <name type="scientific">Polarella glacialis</name>
    <name type="common">Dinoflagellate</name>
    <dbReference type="NCBI Taxonomy" id="89957"/>
    <lineage>
        <taxon>Eukaryota</taxon>
        <taxon>Sar</taxon>
        <taxon>Alveolata</taxon>
        <taxon>Dinophyceae</taxon>
        <taxon>Suessiales</taxon>
        <taxon>Suessiaceae</taxon>
        <taxon>Polarella</taxon>
    </lineage>
</organism>
<feature type="compositionally biased region" description="Low complexity" evidence="1">
    <location>
        <begin position="458"/>
        <end position="475"/>
    </location>
</feature>
<dbReference type="PANTHER" id="PTHR21228">
    <property type="entry name" value="FAST LEU-RICH DOMAIN-CONTAINING"/>
    <property type="match status" value="1"/>
</dbReference>
<evidence type="ECO:0000313" key="3">
    <source>
        <dbReference type="EMBL" id="CAE8592878.1"/>
    </source>
</evidence>
<reference evidence="4" key="1">
    <citation type="submission" date="2021-02" db="EMBL/GenBank/DDBJ databases">
        <authorList>
            <person name="Dougan E. K."/>
            <person name="Rhodes N."/>
            <person name="Thang M."/>
            <person name="Chan C."/>
        </authorList>
    </citation>
    <scope>NUCLEOTIDE SEQUENCE</scope>
</reference>
<evidence type="ECO:0000256" key="1">
    <source>
        <dbReference type="SAM" id="MobiDB-lite"/>
    </source>
</evidence>
<sequence length="750" mass="81695">MRRFEAVVVQSSGPKLSRRFFFAVVIPPSVRQRSFTDVAWKSKHSDASEELAKKSARSAASDADALEEVWASPASIGKLGKAEVLRLASARRGCWSNGPKHQEHLKQLALAVGDGTEFEAGELARLTLFFSSSLRRSHPGPLACPPPVFEEELSERLKIACFTLAEATVRKSDQLSAEEFAFTASAFARARFTQGAERLAEITLDRLSSFAAVDISDLAWAFAKMRWQDTNILPLFGELARVASLQRFDSLSGQEISSTLWAFAKVSCCNSELFVILGHAAKAQIWNFNTQELANTAWALGAVAHFEANISDAVAEAIVQKISEMNPQGLANSVWAFAKAGTRRPNSKPGTQSPNLKTSKLFNSVAMAGVTCIGSFSSQEIANTLWAFAKIRRLNSLELGGSNFQTQKQQNQQQQNLQQHQQQEISPPVAPVALFLGCLGREAALRSCHRPVPPLRKNTTTTQQTTTTTINNNNNYRKNTPPHPGAVGALGAGAVGAKKIWPPFKSQELSNIAWACADLGMDDAELFDNVAEAAVHKINMFNAQEIANTALAFSSFSQRHPRLLNSLFKAAAQKCQHFTPQEMSNLALAFARADATDKCGLLVKLANASRARAELFSCQEFANTVWAFAKVLWNDDVGLFHKLAKPALTRIGSFNAQDTASTAWAFARVGCYDVEVFDLLATSAIRNMRGFKPQDVSNTAWAFATASMGAANAELFSKLSLAAVSGIRDFSPQALANTAWAFAEIRQPLR</sequence>
<evidence type="ECO:0000313" key="6">
    <source>
        <dbReference type="Proteomes" id="UP000654075"/>
    </source>
</evidence>
<dbReference type="AlphaFoldDB" id="A0A813IWC7"/>
<dbReference type="InterPro" id="IPR058917">
    <property type="entry name" value="RESC6_dom"/>
</dbReference>
<dbReference type="GO" id="GO:0000963">
    <property type="term" value="P:mitochondrial RNA processing"/>
    <property type="evidence" value="ECO:0007669"/>
    <property type="project" value="TreeGrafter"/>
</dbReference>
<dbReference type="EMBL" id="CAJNNV010005953">
    <property type="protein sequence ID" value="CAE8592878.1"/>
    <property type="molecule type" value="Genomic_DNA"/>
</dbReference>
<evidence type="ECO:0000259" key="2">
    <source>
        <dbReference type="Pfam" id="PF26188"/>
    </source>
</evidence>
<dbReference type="Proteomes" id="UP000626109">
    <property type="component" value="Unassembled WGS sequence"/>
</dbReference>
<dbReference type="Pfam" id="PF26188">
    <property type="entry name" value="RESC6"/>
    <property type="match status" value="2"/>
</dbReference>
<dbReference type="GO" id="GO:0003723">
    <property type="term" value="F:RNA binding"/>
    <property type="evidence" value="ECO:0007669"/>
    <property type="project" value="TreeGrafter"/>
</dbReference>
<dbReference type="OrthoDB" id="430737at2759"/>
<protein>
    <recommendedName>
        <fullName evidence="2">RNA-editing substrate-binding complex 6 protein domain-containing protein</fullName>
    </recommendedName>
</protein>
<feature type="domain" description="RNA-editing substrate-binding complex 6 protein" evidence="2">
    <location>
        <begin position="639"/>
        <end position="745"/>
    </location>
</feature>
<accession>A0A813IWC7</accession>
<feature type="domain" description="RNA-editing substrate-binding complex 6 protein" evidence="2">
    <location>
        <begin position="504"/>
        <end position="632"/>
    </location>
</feature>
<dbReference type="GO" id="GO:0044528">
    <property type="term" value="P:regulation of mitochondrial mRNA stability"/>
    <property type="evidence" value="ECO:0007669"/>
    <property type="project" value="TreeGrafter"/>
</dbReference>
<dbReference type="GO" id="GO:0035770">
    <property type="term" value="C:ribonucleoprotein granule"/>
    <property type="evidence" value="ECO:0007669"/>
    <property type="project" value="TreeGrafter"/>
</dbReference>
<keyword evidence="6" id="KW-1185">Reference proteome</keyword>
<name>A0A813IWC7_POLGL</name>
<dbReference type="Proteomes" id="UP000654075">
    <property type="component" value="Unassembled WGS sequence"/>
</dbReference>
<proteinExistence type="predicted"/>
<gene>
    <name evidence="3" type="ORF">PGLA1383_LOCUS11497</name>
    <name evidence="4" type="ORF">PGLA2088_LOCUS12208</name>
</gene>
<dbReference type="PANTHER" id="PTHR21228:SF40">
    <property type="entry name" value="LD45607P"/>
    <property type="match status" value="1"/>
</dbReference>
<evidence type="ECO:0000313" key="4">
    <source>
        <dbReference type="EMBL" id="CAE8656500.1"/>
    </source>
</evidence>
<dbReference type="InterPro" id="IPR050870">
    <property type="entry name" value="FAST_kinase"/>
</dbReference>
<dbReference type="GO" id="GO:0005759">
    <property type="term" value="C:mitochondrial matrix"/>
    <property type="evidence" value="ECO:0007669"/>
    <property type="project" value="TreeGrafter"/>
</dbReference>
<dbReference type="EMBL" id="CAJNNW010014322">
    <property type="protein sequence ID" value="CAE8656500.1"/>
    <property type="molecule type" value="Genomic_DNA"/>
</dbReference>
<evidence type="ECO:0000313" key="5">
    <source>
        <dbReference type="Proteomes" id="UP000626109"/>
    </source>
</evidence>
<feature type="region of interest" description="Disordered" evidence="1">
    <location>
        <begin position="451"/>
        <end position="480"/>
    </location>
</feature>